<protein>
    <submittedName>
        <fullName evidence="1">Uncharacterized protein</fullName>
    </submittedName>
</protein>
<reference evidence="1 2" key="1">
    <citation type="submission" date="2020-08" db="EMBL/GenBank/DDBJ databases">
        <title>A Genomic Blueprint of the Chicken Gut Microbiome.</title>
        <authorList>
            <person name="Gilroy R."/>
            <person name="Ravi A."/>
            <person name="Getino M."/>
            <person name="Pursley I."/>
            <person name="Horton D.L."/>
            <person name="Alikhan N.-F."/>
            <person name="Baker D."/>
            <person name="Gharbi K."/>
            <person name="Hall N."/>
            <person name="Watson M."/>
            <person name="Adriaenssens E.M."/>
            <person name="Foster-Nyarko E."/>
            <person name="Jarju S."/>
            <person name="Secka A."/>
            <person name="Antonio M."/>
            <person name="Oren A."/>
            <person name="Chaudhuri R."/>
            <person name="La Ragione R.M."/>
            <person name="Hildebrand F."/>
            <person name="Pallen M.J."/>
        </authorList>
    </citation>
    <scope>NUCLEOTIDE SEQUENCE [LARGE SCALE GENOMIC DNA]</scope>
    <source>
        <strain evidence="1 2">Sa1YUN3</strain>
    </source>
</reference>
<evidence type="ECO:0000313" key="2">
    <source>
        <dbReference type="Proteomes" id="UP000616346"/>
    </source>
</evidence>
<keyword evidence="2" id="KW-1185">Reference proteome</keyword>
<proteinExistence type="predicted"/>
<gene>
    <name evidence="1" type="ORF">H9626_04065</name>
</gene>
<evidence type="ECO:0000313" key="1">
    <source>
        <dbReference type="EMBL" id="MBD8001392.1"/>
    </source>
</evidence>
<sequence length="149" mass="16803">MKISEQSHAAIASCVKEAVARYGAKEENSTITDIHLQPKQETGELVIFNDDDEELARTIIDEWVDDDSNDFYTEVEGLLHSELTALKEEGIFDNLNLLKPYSFVLVDDEKETVADLLLIDDEDTLLLSGELLKGLDEELDAFLKDLLEK</sequence>
<accession>A0ABR8V9G1</accession>
<organism evidence="1 2">
    <name type="scientific">Phocaeicola faecium</name>
    <dbReference type="NCBI Taxonomy" id="2762213"/>
    <lineage>
        <taxon>Bacteria</taxon>
        <taxon>Pseudomonadati</taxon>
        <taxon>Bacteroidota</taxon>
        <taxon>Bacteroidia</taxon>
        <taxon>Bacteroidales</taxon>
        <taxon>Bacteroidaceae</taxon>
        <taxon>Phocaeicola</taxon>
    </lineage>
</organism>
<dbReference type="Proteomes" id="UP000616346">
    <property type="component" value="Unassembled WGS sequence"/>
</dbReference>
<dbReference type="RefSeq" id="WP_178256821.1">
    <property type="nucleotide sequence ID" value="NZ_JACSPQ010000001.1"/>
</dbReference>
<dbReference type="EMBL" id="JACSPQ010000001">
    <property type="protein sequence ID" value="MBD8001392.1"/>
    <property type="molecule type" value="Genomic_DNA"/>
</dbReference>
<comment type="caution">
    <text evidence="1">The sequence shown here is derived from an EMBL/GenBank/DDBJ whole genome shotgun (WGS) entry which is preliminary data.</text>
</comment>
<name>A0ABR8V9G1_9BACT</name>